<evidence type="ECO:0000313" key="2">
    <source>
        <dbReference type="Proteomes" id="UP000827892"/>
    </source>
</evidence>
<name>A0AAE9AE73_CAEBR</name>
<reference evidence="1 2" key="1">
    <citation type="submission" date="2022-05" db="EMBL/GenBank/DDBJ databases">
        <title>Chromosome-level reference genomes for two strains of Caenorhabditis briggsae: an improved platform for comparative genomics.</title>
        <authorList>
            <person name="Stevens L."/>
            <person name="Andersen E.C."/>
        </authorList>
    </citation>
    <scope>NUCLEOTIDE SEQUENCE [LARGE SCALE GENOMIC DNA]</scope>
    <source>
        <strain evidence="1">QX1410_ONT</strain>
        <tissue evidence="1">Whole-organism</tissue>
    </source>
</reference>
<dbReference type="Proteomes" id="UP000827892">
    <property type="component" value="Chromosome IV"/>
</dbReference>
<protein>
    <submittedName>
        <fullName evidence="1">Uncharacterized protein</fullName>
    </submittedName>
</protein>
<organism evidence="1 2">
    <name type="scientific">Caenorhabditis briggsae</name>
    <dbReference type="NCBI Taxonomy" id="6238"/>
    <lineage>
        <taxon>Eukaryota</taxon>
        <taxon>Metazoa</taxon>
        <taxon>Ecdysozoa</taxon>
        <taxon>Nematoda</taxon>
        <taxon>Chromadorea</taxon>
        <taxon>Rhabditida</taxon>
        <taxon>Rhabditina</taxon>
        <taxon>Rhabditomorpha</taxon>
        <taxon>Rhabditoidea</taxon>
        <taxon>Rhabditidae</taxon>
        <taxon>Peloderinae</taxon>
        <taxon>Caenorhabditis</taxon>
    </lineage>
</organism>
<gene>
    <name evidence="1" type="ORF">L3Y34_003824</name>
</gene>
<accession>A0AAE9AE73</accession>
<sequence>MMFDDLILKISLSALPLTNLRTEVPQTSGMVHSGSSAVEDIHAHLLKIIFPVVSGQNGRPLHLAQQSVDLAQSVFQPGPVFLRVSEKHAQALLLDKSSVTRLLVFIHLKEPAVFPMSSW</sequence>
<dbReference type="AlphaFoldDB" id="A0AAE9AE73"/>
<evidence type="ECO:0000313" key="1">
    <source>
        <dbReference type="EMBL" id="ULT94630.1"/>
    </source>
</evidence>
<proteinExistence type="predicted"/>
<dbReference type="EMBL" id="CP090894">
    <property type="protein sequence ID" value="ULT94630.1"/>
    <property type="molecule type" value="Genomic_DNA"/>
</dbReference>